<dbReference type="EMBL" id="JABUPJ010000054">
    <property type="protein sequence ID" value="NYQ41610.1"/>
    <property type="molecule type" value="Genomic_DNA"/>
</dbReference>
<reference evidence="15 53" key="9">
    <citation type="submission" date="2018-08" db="EMBL/GenBank/DDBJ databases">
        <authorList>
            <consortium name="GenomeTrakr network: Whole genome sequencing for foodborne pathogen traceback"/>
        </authorList>
    </citation>
    <scope>NUCLEOTIDE SEQUENCE [LARGE SCALE GENOMIC DNA]</scope>
    <source>
        <strain evidence="15 53">AZ-TG60901</strain>
        <strain evidence="12 56">PSU-1847</strain>
        <strain evidence="14 54">PSU-2072</strain>
    </source>
</reference>
<dbReference type="Proteomes" id="UP001247581">
    <property type="component" value="Unassembled WGS sequence"/>
</dbReference>
<evidence type="ECO:0000313" key="10">
    <source>
        <dbReference type="EMBL" id="AUY03617.1"/>
    </source>
</evidence>
<dbReference type="EMBL" id="CP026399">
    <property type="protein sequence ID" value="AUY03617.1"/>
    <property type="molecule type" value="Genomic_DNA"/>
</dbReference>
<dbReference type="Proteomes" id="UP000250561">
    <property type="component" value="Unassembled WGS sequence"/>
</dbReference>
<dbReference type="SMR" id="A0A024LBX2"/>
<reference evidence="23 49" key="16">
    <citation type="journal article" date="2020" name="Int. J. Nanomedicine">
        <title>Consequences Of Long-Term Bacteria's Exposure To Silver Nanoformulations With Different PhysicoChemical Properties.</title>
        <authorList>
            <person name="Kedziora A."/>
            <person name="Wernecki M."/>
            <person name="Korzekwa K."/>
            <person name="Speruda M."/>
            <person name="Gerasymchuk Y."/>
            <person name="Lukowiak A."/>
            <person name="Bugla-Ploskonska G."/>
        </authorList>
    </citation>
    <scope>NUCLEOTIDE SEQUENCE [LARGE SCALE GENOMIC DNA]</scope>
    <source>
        <strain evidence="23 49">ATCC 11230</strain>
    </source>
</reference>
<dbReference type="InterPro" id="IPR047685">
    <property type="entry name" value="CopC-like"/>
</dbReference>
<accession>A0A2A2XF71</accession>
<dbReference type="Proteomes" id="UP000517067">
    <property type="component" value="Unassembled WGS sequence"/>
</dbReference>
<comment type="function">
    <text evidence="7">Involved in copper resistance.</text>
</comment>
<evidence type="ECO:0000313" key="37">
    <source>
        <dbReference type="Proteomes" id="UP000185794"/>
    </source>
</evidence>
<evidence type="ECO:0000313" key="25">
    <source>
        <dbReference type="EMBL" id="NYQ41610.1"/>
    </source>
</evidence>
<evidence type="ECO:0000313" key="52">
    <source>
        <dbReference type="Proteomes" id="UP000517067"/>
    </source>
</evidence>
<evidence type="ECO:0000313" key="49">
    <source>
        <dbReference type="Proteomes" id="UP000471490"/>
    </source>
</evidence>
<evidence type="ECO:0000313" key="42">
    <source>
        <dbReference type="Proteomes" id="UP000256244"/>
    </source>
</evidence>
<keyword evidence="5 7" id="KW-0574">Periplasm</keyword>
<keyword evidence="6 7" id="KW-0186">Copper</keyword>
<geneLocation type="plasmid" evidence="11">
    <name>unnamed1</name>
</geneLocation>
<evidence type="ECO:0000313" key="28">
    <source>
        <dbReference type="EMBL" id="QLY95355.1"/>
    </source>
</evidence>
<dbReference type="Proteomes" id="UP000288459">
    <property type="component" value="Unassembled WGS sequence"/>
</dbReference>
<evidence type="ECO:0000313" key="30">
    <source>
        <dbReference type="EMBL" id="RXB28578.1"/>
    </source>
</evidence>
<dbReference type="EMBL" id="AATJQG010000063">
    <property type="protein sequence ID" value="EFM0519006.1"/>
    <property type="molecule type" value="Genomic_DNA"/>
</dbReference>
<dbReference type="Proteomes" id="UP000843571">
    <property type="component" value="Unassembled WGS sequence"/>
</dbReference>
<dbReference type="Proteomes" id="UP000531761">
    <property type="component" value="Unassembled WGS sequence"/>
</dbReference>
<dbReference type="EMBL" id="JABWMK020000057">
    <property type="protein sequence ID" value="MBB2468829.1"/>
    <property type="molecule type" value="Genomic_DNA"/>
</dbReference>
<reference evidence="11 42" key="7">
    <citation type="submission" date="2018-08" db="EMBL/GenBank/DDBJ databases">
        <title>Complete genome sequencing and genomic characterization of five Escherichia coli strains co-producing MCR-1 and ESBLs from different origins in China.</title>
        <authorList>
            <person name="Bai L."/>
        </authorList>
    </citation>
    <scope>NUCLEOTIDE SEQUENCE [LARGE SCALE GENOMIC DNA]</scope>
    <source>
        <strain evidence="42">cq9</strain>
        <strain evidence="11">Cq9</strain>
        <plasmid evidence="42">Plasmid unnamed1</plasmid>
        <plasmid evidence="11">unnamed1</plasmid>
    </source>
</reference>
<evidence type="ECO:0000256" key="8">
    <source>
        <dbReference type="SAM" id="SignalP"/>
    </source>
</evidence>
<dbReference type="Proteomes" id="UP000441160">
    <property type="component" value="Unassembled WGS sequence"/>
</dbReference>
<dbReference type="GO" id="GO:0042597">
    <property type="term" value="C:periplasmic space"/>
    <property type="evidence" value="ECO:0007669"/>
    <property type="project" value="UniProtKB-SubCell"/>
</dbReference>
<reference evidence="22 48" key="14">
    <citation type="submission" date="2019-12" db="EMBL/GenBank/DDBJ databases">
        <title>Enteriobacteria Tanzani isolates_8377-8380.</title>
        <authorList>
            <person name="Subbiah M."/>
            <person name="Call D."/>
        </authorList>
    </citation>
    <scope>NUCLEOTIDE SEQUENCE [LARGE SCALE GENOMIC DNA]</scope>
    <source>
        <strain evidence="22 48">8378wB3</strain>
    </source>
</reference>
<evidence type="ECO:0000313" key="58">
    <source>
        <dbReference type="Proteomes" id="UP000843571"/>
    </source>
</evidence>
<feature type="signal peptide" evidence="8">
    <location>
        <begin position="1"/>
        <end position="23"/>
    </location>
</feature>
<dbReference type="InterPro" id="IPR014756">
    <property type="entry name" value="Ig_E-set"/>
</dbReference>
<reference evidence="31" key="5">
    <citation type="submission" date="2018-02" db="EMBL/GenBank/DDBJ databases">
        <authorList>
            <person name="Cea G.-C."/>
            <person name="William W."/>
        </authorList>
    </citation>
    <scope>NUCLEOTIDE SEQUENCE</scope>
    <source>
        <strain evidence="31">713</strain>
        <plasmid evidence="31">RCS36_pI-II</plasmid>
    </source>
</reference>
<dbReference type="NCBIfam" id="NF033814">
    <property type="entry name" value="copper_CopC"/>
    <property type="match status" value="1"/>
</dbReference>
<evidence type="ECO:0000313" key="35">
    <source>
        <dbReference type="EMBL" id="TXS97787.1"/>
    </source>
</evidence>
<evidence type="ECO:0000313" key="15">
    <source>
        <dbReference type="EMBL" id="EFM0519006.1"/>
    </source>
</evidence>
<dbReference type="Proteomes" id="UP000540485">
    <property type="component" value="Unassembled WGS sequence"/>
</dbReference>
<dbReference type="PANTHER" id="PTHR34820:SF4">
    <property type="entry name" value="INNER MEMBRANE PROTEIN YEBZ"/>
    <property type="match status" value="1"/>
</dbReference>
<evidence type="ECO:0000313" key="22">
    <source>
        <dbReference type="EMBL" id="MWU32994.1"/>
    </source>
</evidence>
<dbReference type="SUPFAM" id="SSF81296">
    <property type="entry name" value="E set domains"/>
    <property type="match status" value="1"/>
</dbReference>
<dbReference type="Proteomes" id="UP000528504">
    <property type="component" value="Unassembled WGS sequence"/>
</dbReference>
<dbReference type="Proteomes" id="UP000256244">
    <property type="component" value="Plasmid unnamed1"/>
</dbReference>
<reference evidence="17 58" key="3">
    <citation type="journal article" date="2018" name="Genome Biol.">
        <title>SKESA: strategic k-mer extension for scrupulous assemblies.</title>
        <authorList>
            <person name="Souvorov A."/>
            <person name="Agarwala R."/>
            <person name="Lipman D.J."/>
        </authorList>
    </citation>
    <scope>NUCLEOTIDE SEQUENCE [LARGE SCALE GENOMIC DNA]</scope>
    <source>
        <strain evidence="17">C0382</strain>
        <strain evidence="18">ST-87-5</strain>
    </source>
</reference>
<evidence type="ECO:0000313" key="13">
    <source>
        <dbReference type="EMBL" id="EFC3526868.1"/>
    </source>
</evidence>
<dbReference type="EMBL" id="CP031547">
    <property type="protein sequence ID" value="AXO09942.1"/>
    <property type="molecule type" value="Genomic_DNA"/>
</dbReference>
<evidence type="ECO:0000256" key="3">
    <source>
        <dbReference type="ARBA" id="ARBA00022723"/>
    </source>
</evidence>
<reference evidence="30 46" key="11">
    <citation type="submission" date="2019-01" db="EMBL/GenBank/DDBJ databases">
        <title>Genomic analysis of febrile catheter-associated UTI E. coli isolates.</title>
        <authorList>
            <person name="Potter R."/>
            <person name="Zou Z."/>
            <person name="Henderson J."/>
            <person name="Dantas G."/>
        </authorList>
    </citation>
    <scope>NUCLEOTIDE SEQUENCE [LARGE SCALE GENOMIC DNA]</scope>
    <source>
        <strain evidence="30 46">49_rectal</strain>
    </source>
</reference>
<reference evidence="36 44" key="10">
    <citation type="submission" date="2018-10" db="EMBL/GenBank/DDBJ databases">
        <authorList>
            <person name="Noll B N."/>
        </authorList>
    </citation>
    <scope>NUCLEOTIDE SEQUENCE [LARGE SCALE GENOMIC DNA]</scope>
    <source>
        <strain evidence="36">Ecoli022</strain>
    </source>
</reference>
<evidence type="ECO:0000313" key="47">
    <source>
        <dbReference type="Proteomes" id="UP000321461"/>
    </source>
</evidence>
<reference evidence="28 51" key="20">
    <citation type="submission" date="2020-06" db="EMBL/GenBank/DDBJ databases">
        <title>REHAB project genomes.</title>
        <authorList>
            <person name="Shaw L.P."/>
        </authorList>
    </citation>
    <scope>NUCLEOTIDE SEQUENCE [LARGE SCALE GENOMIC DNA]</scope>
    <source>
        <strain evidence="28 51">RHBSTW-00177</strain>
    </source>
</reference>
<evidence type="ECO:0000256" key="6">
    <source>
        <dbReference type="ARBA" id="ARBA00023008"/>
    </source>
</evidence>
<keyword evidence="3 7" id="KW-0479">Metal-binding</keyword>
<reference evidence="29 45" key="2">
    <citation type="submission" date="2017-08" db="EMBL/GenBank/DDBJ databases">
        <title>Sequencing of Escherichia coli CCPM 6219.</title>
        <authorList>
            <person name="Liu S.-L."/>
            <person name="Zhou Y.-J."/>
            <person name="Zhao M.-F."/>
        </authorList>
    </citation>
    <scope>NUCLEOTIDE SEQUENCE [LARGE SCALE GENOMIC DNA]</scope>
    <source>
        <strain evidence="29 45">CCPM 6219</strain>
    </source>
</reference>
<dbReference type="GO" id="GO:0006825">
    <property type="term" value="P:copper ion transport"/>
    <property type="evidence" value="ECO:0007669"/>
    <property type="project" value="InterPro"/>
</dbReference>
<evidence type="ECO:0000313" key="33">
    <source>
        <dbReference type="EMBL" id="STJ77985.1"/>
    </source>
</evidence>
<evidence type="ECO:0000313" key="51">
    <source>
        <dbReference type="Proteomes" id="UP000512182"/>
    </source>
</evidence>
<dbReference type="EMBL" id="DADRWU010000113">
    <property type="protein sequence ID" value="HBA4249539.1"/>
    <property type="molecule type" value="Genomic_DNA"/>
</dbReference>
<dbReference type="Proteomes" id="UP000509796">
    <property type="component" value="Chromosome"/>
</dbReference>
<dbReference type="Proteomes" id="UP000538406">
    <property type="component" value="Unassembled WGS sequence"/>
</dbReference>
<evidence type="ECO:0000313" key="59">
    <source>
        <dbReference type="Proteomes" id="UP001247581"/>
    </source>
</evidence>
<dbReference type="EMBL" id="AASWOY010000073">
    <property type="protein sequence ID" value="EFH6651299.1"/>
    <property type="molecule type" value="Genomic_DNA"/>
</dbReference>
<dbReference type="EMBL" id="VLTB01000340">
    <property type="protein sequence ID" value="NDR93784.1"/>
    <property type="molecule type" value="Genomic_DNA"/>
</dbReference>
<reference evidence="10 38" key="4">
    <citation type="journal article" date="2018" name="MBio">
        <title>Genomic Analysis of Hospital Plumbing Reveals Diverse Reservoir of Bacterial Plasmids Conferring Carbapenem Resistance.</title>
        <authorList>
            <consortium name="NISC Comparative Sequencing Program"/>
            <person name="Weingarten R.A."/>
            <person name="Johnson R.C."/>
            <person name="Conlan S."/>
            <person name="Ramsburg A.M."/>
            <person name="Dekker J.P."/>
            <person name="Lau A.F."/>
            <person name="Khil P."/>
            <person name="Odom R.T."/>
            <person name="Deming C."/>
            <person name="Park M."/>
            <person name="Thomas P.J."/>
            <person name="Henderson D.K."/>
            <person name="Palmore T.N."/>
            <person name="Segre J.A."/>
            <person name="Frank K.M."/>
        </authorList>
    </citation>
    <scope>NUCLEOTIDE SEQUENCE [LARGE SCALE GENOMIC DNA]</scope>
    <source>
        <strain evidence="10 38">ECONIH4</strain>
    </source>
</reference>
<dbReference type="Proteomes" id="UP000321461">
    <property type="component" value="Unassembled WGS sequence"/>
</dbReference>
<dbReference type="Proteomes" id="UP000530628">
    <property type="component" value="Unassembled WGS sequence"/>
</dbReference>
<dbReference type="EMBL" id="JANIDP010000078">
    <property type="protein sequence ID" value="MDR6048239.1"/>
    <property type="molecule type" value="Genomic_DNA"/>
</dbReference>
<dbReference type="OMA" id="ADHAPMK"/>
<evidence type="ECO:0000313" key="29">
    <source>
        <dbReference type="EMBL" id="RVE13147.1"/>
    </source>
</evidence>
<dbReference type="EMBL" id="SCIU01000029">
    <property type="protein sequence ID" value="RXB28578.1"/>
    <property type="molecule type" value="Genomic_DNA"/>
</dbReference>
<evidence type="ECO:0000313" key="39">
    <source>
        <dbReference type="Proteomes" id="UP000250561"/>
    </source>
</evidence>
<evidence type="ECO:0000256" key="1">
    <source>
        <dbReference type="ARBA" id="ARBA00004418"/>
    </source>
</evidence>
<evidence type="ECO:0000313" key="19">
    <source>
        <dbReference type="EMBL" id="MBB2468829.1"/>
    </source>
</evidence>
<evidence type="ECO:0000313" key="31">
    <source>
        <dbReference type="EMBL" id="SPD96895.1"/>
    </source>
</evidence>
<evidence type="ECO:0000313" key="32">
    <source>
        <dbReference type="EMBL" id="SPW38788.1"/>
    </source>
</evidence>
<geneLocation type="plasmid" evidence="31">
    <name>RCS36_pI-II</name>
</geneLocation>
<keyword evidence="11" id="KW-0614">Plasmid</keyword>
<evidence type="ECO:0000313" key="24">
    <source>
        <dbReference type="EMBL" id="NYP88168.1"/>
    </source>
</evidence>
<dbReference type="EMBL" id="WTRX01000042">
    <property type="protein sequence ID" value="MWU32994.1"/>
    <property type="molecule type" value="Genomic_DNA"/>
</dbReference>
<evidence type="ECO:0000313" key="14">
    <source>
        <dbReference type="EMBL" id="EFH6651299.1"/>
    </source>
</evidence>
<dbReference type="Proteomes" id="UP000471490">
    <property type="component" value="Unassembled WGS sequence"/>
</dbReference>
<evidence type="ECO:0000313" key="56">
    <source>
        <dbReference type="Proteomes" id="UP000533284"/>
    </source>
</evidence>
<evidence type="ECO:0000313" key="54">
    <source>
        <dbReference type="Proteomes" id="UP000530628"/>
    </source>
</evidence>
<dbReference type="EMBL" id="ABLFQU030000043">
    <property type="protein sequence ID" value="EMM0027219.1"/>
    <property type="molecule type" value="Genomic_DNA"/>
</dbReference>
<dbReference type="Proteomes" id="UP000185794">
    <property type="component" value="Unassembled WGS sequence"/>
</dbReference>
<evidence type="ECO:0000313" key="11">
    <source>
        <dbReference type="EMBL" id="AXO09942.1"/>
    </source>
</evidence>
<evidence type="ECO:0000313" key="21">
    <source>
        <dbReference type="EMBL" id="MIB63344.1"/>
    </source>
</evidence>
<dbReference type="Proteomes" id="UP000239554">
    <property type="component" value="Chromosome"/>
</dbReference>
<dbReference type="Proteomes" id="UP000281521">
    <property type="component" value="Unassembled WGS sequence"/>
</dbReference>
<evidence type="ECO:0000313" key="17">
    <source>
        <dbReference type="EMBL" id="HAH7771574.1"/>
    </source>
</evidence>
<evidence type="ECO:0000313" key="36">
    <source>
        <dbReference type="EMBL" id="VCY85783.1"/>
    </source>
</evidence>
<evidence type="ECO:0000256" key="4">
    <source>
        <dbReference type="ARBA" id="ARBA00022729"/>
    </source>
</evidence>
<dbReference type="Proteomes" id="UP000533284">
    <property type="component" value="Unassembled WGS sequence"/>
</dbReference>
<comment type="similarity">
    <text evidence="2 7">Belongs to the CopC family.</text>
</comment>
<reference evidence="31" key="13">
    <citation type="submission" date="2019-09" db="EMBL/GenBank/DDBJ databases">
        <authorList>
            <consortium name="Genoscope - CEA"/>
            <person name="William W."/>
        </authorList>
    </citation>
    <scope>NUCLEOTIDE SEQUENCE [LARGE SCALE GENOMIC DNA]</scope>
    <source>
        <strain evidence="31">713</strain>
        <plasmid evidence="31">RCS36_pI-II</plasmid>
    </source>
</reference>
<evidence type="ECO:0000313" key="20">
    <source>
        <dbReference type="EMBL" id="MDR6048239.1"/>
    </source>
</evidence>
<dbReference type="EMBL" id="CP056794">
    <property type="protein sequence ID" value="QLY95355.1"/>
    <property type="molecule type" value="Genomic_DNA"/>
</dbReference>
<organism evidence="26 37">
    <name type="scientific">Escherichia coli</name>
    <dbReference type="NCBI Taxonomy" id="562"/>
    <lineage>
        <taxon>Bacteria</taxon>
        <taxon>Pseudomonadati</taxon>
        <taxon>Pseudomonadota</taxon>
        <taxon>Gammaproteobacteria</taxon>
        <taxon>Enterobacterales</taxon>
        <taxon>Enterobacteriaceae</taxon>
        <taxon>Escherichia</taxon>
    </lineage>
</organism>
<dbReference type="EMBL" id="UWXJ01000001">
    <property type="protein sequence ID" value="VCY85783.1"/>
    <property type="molecule type" value="Genomic_DNA"/>
</dbReference>
<feature type="domain" description="CopC" evidence="9">
    <location>
        <begin position="24"/>
        <end position="125"/>
    </location>
</feature>
<name>A0A024LBX2_ECOLX</name>
<evidence type="ECO:0000313" key="38">
    <source>
        <dbReference type="Proteomes" id="UP000239554"/>
    </source>
</evidence>
<dbReference type="EMBL" id="LT985229">
    <property type="protein sequence ID" value="SPD96895.1"/>
    <property type="molecule type" value="Genomic_DNA"/>
</dbReference>
<dbReference type="InterPro" id="IPR014755">
    <property type="entry name" value="Cu-Rt/internalin_Ig-like"/>
</dbReference>
<dbReference type="EMBL" id="UARS01000002">
    <property type="protein sequence ID" value="SPW38788.1"/>
    <property type="molecule type" value="Genomic_DNA"/>
</dbReference>
<reference evidence="16" key="24">
    <citation type="submission" date="2024-02" db="EMBL/GenBank/DDBJ databases">
        <authorList>
            <consortium name="Clinical and Environmental Microbiology Branch: Whole genome sequencing antimicrobial resistance pathogens in the healthcare setting"/>
        </authorList>
    </citation>
    <scope>NUCLEOTIDE SEQUENCE</scope>
    <source>
        <strain evidence="16">2023CK-00345</strain>
    </source>
</reference>
<dbReference type="EMBL" id="UGET01000002">
    <property type="protein sequence ID" value="STL60956.1"/>
    <property type="molecule type" value="Genomic_DNA"/>
</dbReference>
<evidence type="ECO:0000256" key="2">
    <source>
        <dbReference type="ARBA" id="ARBA00010509"/>
    </source>
</evidence>
<keyword evidence="4 7" id="KW-0732">Signal</keyword>
<evidence type="ECO:0000313" key="43">
    <source>
        <dbReference type="Proteomes" id="UP000271175"/>
    </source>
</evidence>
<dbReference type="GO" id="GO:0005507">
    <property type="term" value="F:copper ion binding"/>
    <property type="evidence" value="ECO:0007669"/>
    <property type="project" value="UniProtKB-UniRule"/>
</dbReference>
<evidence type="ECO:0000313" key="27">
    <source>
        <dbReference type="EMBL" id="QLG55625.1"/>
    </source>
</evidence>
<reference evidence="20 59" key="23">
    <citation type="submission" date="2022-07" db="EMBL/GenBank/DDBJ databases">
        <title>The wastewater resistome of Residential Aged Care Facilities indicates a role of antimicrobial stewardship in reducing resistance.</title>
        <authorList>
            <person name="Sapula S."/>
            <person name="Hart B.J."/>
            <person name="Henrietta V."/>
            <person name="Amsalu A."/>
            <person name="Jon W."/>
            <person name="Siderius N."/>
            <person name="Nguyen L."/>
            <person name="Turnidge J."/>
            <person name="Gerber C."/>
        </authorList>
    </citation>
    <scope>NUCLEOTIDE SEQUENCE [LARGE SCALE GENOMIC DNA]</scope>
    <source>
        <strain evidence="20 59">ECA685</strain>
    </source>
</reference>
<comment type="subcellular location">
    <subcellularLocation>
        <location evidence="1 7">Periplasm</location>
    </subcellularLocation>
</comment>
<dbReference type="Proteomes" id="UP000271175">
    <property type="component" value="Unassembled WGS sequence"/>
</dbReference>
<evidence type="ECO:0000313" key="55">
    <source>
        <dbReference type="Proteomes" id="UP000531761"/>
    </source>
</evidence>
<reference evidence="17" key="18">
    <citation type="submission" date="2020-01" db="EMBL/GenBank/DDBJ databases">
        <authorList>
            <consortium name="NCBI Pathogen Detection Project"/>
        </authorList>
    </citation>
    <scope>NUCLEOTIDE SEQUENCE</scope>
    <source>
        <strain evidence="17">C0382</strain>
        <strain evidence="18">ST-87-5</strain>
    </source>
</reference>
<reference evidence="35 47" key="12">
    <citation type="submission" date="2019-08" db="EMBL/GenBank/DDBJ databases">
        <title>Whole genome analysis of cultivated E. coli strains isolated from CD patients and healthy donors.</title>
        <authorList>
            <person name="Siniagina M.N."/>
            <person name="Markelova M.I."/>
            <person name="Laikov A.V."/>
            <person name="Boulygina E.A."/>
            <person name="Khusnutdinova D.R."/>
            <person name="Kharchenko A."/>
            <person name="Grigoryeva T.V."/>
        </authorList>
    </citation>
    <scope>NUCLEOTIDE SEQUENCE [LARGE SCALE GENOMIC DNA]</scope>
    <source>
        <strain evidence="35 47">3_77_5</strain>
    </source>
</reference>
<dbReference type="Proteomes" id="UP000254785">
    <property type="component" value="Unassembled WGS sequence"/>
</dbReference>
<evidence type="ECO:0000256" key="5">
    <source>
        <dbReference type="ARBA" id="ARBA00022764"/>
    </source>
</evidence>
<dbReference type="Proteomes" id="UP000871786">
    <property type="component" value="Unassembled WGS sequence"/>
</dbReference>
<evidence type="ECO:0000256" key="7">
    <source>
        <dbReference type="RuleBase" id="RU369037"/>
    </source>
</evidence>
<dbReference type="EMBL" id="JABUPU010000055">
    <property type="protein sequence ID" value="NYP88168.1"/>
    <property type="molecule type" value="Genomic_DNA"/>
</dbReference>
<dbReference type="EMBL" id="LRKC01000173">
    <property type="protein sequence ID" value="OKV04463.1"/>
    <property type="molecule type" value="Genomic_DNA"/>
</dbReference>
<evidence type="ECO:0000313" key="48">
    <source>
        <dbReference type="Proteomes" id="UP000441160"/>
    </source>
</evidence>
<evidence type="ECO:0000313" key="16">
    <source>
        <dbReference type="EMBL" id="EMM0027219.1"/>
    </source>
</evidence>
<feature type="chain" id="PRO_5015026181" description="Copper resistance protein C" evidence="8">
    <location>
        <begin position="24"/>
        <end position="126"/>
    </location>
</feature>
<dbReference type="InterPro" id="IPR007348">
    <property type="entry name" value="CopC_dom"/>
</dbReference>
<dbReference type="Proteomes" id="UP000254255">
    <property type="component" value="Unassembled WGS sequence"/>
</dbReference>
<evidence type="ECO:0000313" key="41">
    <source>
        <dbReference type="Proteomes" id="UP000254785"/>
    </source>
</evidence>
<dbReference type="EMBL" id="AASHPR010000051">
    <property type="protein sequence ID" value="EFC3526868.1"/>
    <property type="molecule type" value="Genomic_DNA"/>
</dbReference>
<evidence type="ECO:0000313" key="44">
    <source>
        <dbReference type="Proteomes" id="UP000281521"/>
    </source>
</evidence>
<gene>
    <name evidence="10" type="primary">pcoC</name>
    <name evidence="34" type="synonym">pcoC_1</name>
    <name evidence="36" type="synonym">pcoC_2</name>
    <name evidence="26" type="ORF">AWP47_27815</name>
    <name evidence="36" type="ORF">BANRA_04493</name>
    <name evidence="10" type="ORF">C3F40_18735</name>
    <name evidence="15" type="ORF">CF22_005155</name>
    <name evidence="29" type="ORF">CIG67_11750</name>
    <name evidence="13" type="ORF">CTR35_004090</name>
    <name evidence="21" type="ORF">D9E49_23605</name>
    <name evidence="11" type="ORF">DS732_27295</name>
    <name evidence="30" type="ORF">EPS97_15415</name>
    <name evidence="12" type="ORF">FJQ40_18990</name>
    <name evidence="23" type="ORF">FPI65_21450</name>
    <name evidence="35" type="ORF">FWK02_31400</name>
    <name evidence="25" type="ORF">G4A38_24170</name>
    <name evidence="24" type="ORF">G4A47_23870</name>
    <name evidence="14" type="ORF">GNW61_21525</name>
    <name evidence="22" type="ORF">GP944_19985</name>
    <name evidence="19" type="ORF">HEP30_022455</name>
    <name evidence="17" type="ORF">HIE29_005128</name>
    <name evidence="28" type="ORF">HV109_01235</name>
    <name evidence="27" type="ORF">HX136_01215</name>
    <name evidence="18" type="ORF">J5U05_004806</name>
    <name evidence="32" type="ORF">NCTC11126_00445</name>
    <name evidence="34" type="ORF">NCTC13148_00260</name>
    <name evidence="33" type="ORF">NCTC9117_00504</name>
    <name evidence="20" type="ORF">NQD80_20925</name>
    <name evidence="16" type="ORF">P6223_003861</name>
    <name evidence="31" type="ORF">RCS36_PI-II0210</name>
</gene>
<reference evidence="24 52" key="17">
    <citation type="journal article" date="2020" name="J. Appl. Microbiol.">
        <title>Genetic characterization of Shigatoxigenic and enteropathogenic Escherichia coli O80:H2 from diarrheic and septicemic calves and relatedness to human Shigatoxigenic E. coli O80:H2.</title>
        <authorList>
            <person name="Habets A."/>
            <person name="Crombe F."/>
            <person name="Nakamura K."/>
            <person name="Guerin V."/>
            <person name="De Rauw K."/>
            <person name="Pierard D."/>
            <person name="Saulmont M."/>
            <person name="Hayashi T."/>
            <person name="Mainil J.G."/>
            <person name="Thiry D."/>
        </authorList>
    </citation>
    <scope>NUCLEOTIDE SEQUENCE [LARGE SCALE GENOMIC DNA]</scope>
    <source>
        <strain evidence="25">EH3306</strain>
        <strain evidence="24 52">EH3307</strain>
    </source>
</reference>
<dbReference type="EMBL" id="UGDC01000003">
    <property type="protein sequence ID" value="STJ77985.1"/>
    <property type="molecule type" value="Genomic_DNA"/>
</dbReference>
<reference evidence="26 37" key="1">
    <citation type="journal article" date="2017" name="Front. Cell. Infect. Microbiol.">
        <title>Chaperone-usher pili loci of human colonization factor-negative enterotoxigenic Escherichia coli.</title>
        <authorList>
            <person name="Del Canto F."/>
            <person name="Vidal R."/>
            <person name="Stine O.C."/>
            <person name="Pop M."/>
        </authorList>
    </citation>
    <scope>NUCLEOTIDE SEQUENCE [LARGE SCALE GENOMIC DNA]</scope>
    <source>
        <strain evidence="26 37">700324</strain>
    </source>
</reference>
<dbReference type="EMBL" id="CP058571">
    <property type="protein sequence ID" value="QLG55625.1"/>
    <property type="molecule type" value="Genomic_DNA"/>
</dbReference>
<evidence type="ECO:0000313" key="46">
    <source>
        <dbReference type="Proteomes" id="UP000290652"/>
    </source>
</evidence>
<dbReference type="Proteomes" id="UP000512182">
    <property type="component" value="Chromosome"/>
</dbReference>
<dbReference type="Proteomes" id="UP000290652">
    <property type="component" value="Unassembled WGS sequence"/>
</dbReference>
<evidence type="ECO:0000313" key="12">
    <source>
        <dbReference type="EMBL" id="EFB1699467.1"/>
    </source>
</evidence>
<reference evidence="27" key="21">
    <citation type="submission" date="2020-06" db="EMBL/GenBank/DDBJ databases">
        <authorList>
            <person name="Ramsay J.P."/>
            <person name="Colombi E."/>
            <person name="Mowlaboccus S."/>
        </authorList>
    </citation>
    <scope>NUCLEOTIDE SEQUENCE</scope>
    <source>
        <strain evidence="27">EC2</strain>
    </source>
</reference>
<evidence type="ECO:0000313" key="26">
    <source>
        <dbReference type="EMBL" id="OKV04463.1"/>
    </source>
</evidence>
<dbReference type="GO" id="GO:0005886">
    <property type="term" value="C:plasma membrane"/>
    <property type="evidence" value="ECO:0007669"/>
    <property type="project" value="TreeGrafter"/>
</dbReference>
<reference evidence="27" key="15">
    <citation type="journal article" date="2020" name="Int. J. Antimicrob. Agents">
        <title>Identification and characterisation of fosfomycin resistance in Escherichia coli urinary tract infection isolates from Australia.</title>
        <authorList>
            <person name="Mowlaboccus S."/>
            <person name="Daley D."/>
            <person name="Pang S."/>
            <person name="Gottlieb T."/>
            <person name="Merlino J."/>
            <person name="Nimmo G.R."/>
            <person name="George N."/>
            <person name="Korman T.M."/>
            <person name="Streitberg R."/>
            <person name="Robson J."/>
            <person name="Peachey G."/>
            <person name="Collignon P."/>
            <person name="Bradbury S."/>
            <person name="Colombi E."/>
            <person name="Ramsay J.P."/>
            <person name="Rogers B.A."/>
            <person name="Coombs G.W."/>
        </authorList>
    </citation>
    <scope>NUCLEOTIDE SEQUENCE</scope>
    <source>
        <strain evidence="27">EC2</strain>
    </source>
</reference>
<dbReference type="EMBL" id="NPIM01000128">
    <property type="protein sequence ID" value="RVE13147.1"/>
    <property type="molecule type" value="Genomic_DNA"/>
</dbReference>
<protein>
    <recommendedName>
        <fullName evidence="7">Copper resistance protein C</fullName>
    </recommendedName>
</protein>
<evidence type="ECO:0000313" key="45">
    <source>
        <dbReference type="Proteomes" id="UP000288459"/>
    </source>
</evidence>
<dbReference type="GeneID" id="99707960"/>
<evidence type="ECO:0000313" key="50">
    <source>
        <dbReference type="Proteomes" id="UP000509796"/>
    </source>
</evidence>
<reference evidence="13 57" key="8">
    <citation type="submission" date="2018-08" db="EMBL/GenBank/DDBJ databases">
        <authorList>
            <consortium name="NARMS: The National Antimicrobial Resistance Monitoring System"/>
        </authorList>
    </citation>
    <scope>NUCLEOTIDE SEQUENCE [LARGE SCALE GENOMIC DNA]</scope>
    <source>
        <strain evidence="21 43">CVM N17EC0276</strain>
        <strain evidence="13 57">FSIS11705178</strain>
    </source>
</reference>
<reference evidence="19 55" key="22">
    <citation type="submission" date="2020-08" db="EMBL/GenBank/DDBJ databases">
        <title>Draft genome sequences of isolates of diverse host origin from the E. coli Reference Center.</title>
        <authorList>
            <person name="Lacher D.W."/>
            <person name="Mammel M.K."/>
            <person name="Gangiredla J."/>
            <person name="Gebru S.T."/>
            <person name="Barnaba T.J."/>
            <person name="Majowicz S.A."/>
            <person name="Dudley E.G."/>
        </authorList>
    </citation>
    <scope>NUCLEOTIDE SEQUENCE [LARGE SCALE GENOMIC DNA]</scope>
    <source>
        <strain evidence="19 55">10.0349</strain>
    </source>
</reference>
<evidence type="ECO:0000313" key="53">
    <source>
        <dbReference type="Proteomes" id="UP000528504"/>
    </source>
</evidence>
<dbReference type="EMBL" id="VSBS01001850">
    <property type="protein sequence ID" value="TXS97787.1"/>
    <property type="molecule type" value="Genomic_DNA"/>
</dbReference>
<dbReference type="Gene3D" id="2.60.40.1220">
    <property type="match status" value="1"/>
</dbReference>
<evidence type="ECO:0000313" key="40">
    <source>
        <dbReference type="Proteomes" id="UP000254255"/>
    </source>
</evidence>
<dbReference type="EMBL" id="DABCJL010000020">
    <property type="protein sequence ID" value="HAH7771574.1"/>
    <property type="molecule type" value="Genomic_DNA"/>
</dbReference>
<dbReference type="InterPro" id="IPR032694">
    <property type="entry name" value="CopC/D"/>
</dbReference>
<proteinExistence type="inferred from homology"/>
<reference evidence="39 40" key="6">
    <citation type="submission" date="2018-06" db="EMBL/GenBank/DDBJ databases">
        <authorList>
            <consortium name="Pathogen Informatics"/>
            <person name="Doyle S."/>
        </authorList>
    </citation>
    <scope>NUCLEOTIDE SEQUENCE [LARGE SCALE GENOMIC DNA]</scope>
    <source>
        <strain evidence="32 39">NCTC11126</strain>
        <strain evidence="34 40">NCTC13148</strain>
        <strain evidence="33 41">NCTC9117</strain>
    </source>
</reference>
<evidence type="ECO:0000313" key="23">
    <source>
        <dbReference type="EMBL" id="NDR93784.1"/>
    </source>
</evidence>
<dbReference type="GO" id="GO:0046688">
    <property type="term" value="P:response to copper ion"/>
    <property type="evidence" value="ECO:0007669"/>
    <property type="project" value="UniProtKB-UniRule"/>
</dbReference>
<reference evidence="50" key="19">
    <citation type="submission" date="2020-06" db="EMBL/GenBank/DDBJ databases">
        <title>Identification and Characterisation of Fosfomycin Resistance in Escherichia coli Urinary Tract Infection Isolates from Australia.</title>
        <authorList>
            <person name="Mowlaboccus S."/>
            <person name="Daley D."/>
            <person name="Pang S."/>
            <person name="Gottlieb T."/>
            <person name="Nimmo G.R."/>
            <person name="George N."/>
            <person name="Korman T.M."/>
            <person name="Strietberg R."/>
            <person name="Robson J."/>
            <person name="Peachey G."/>
            <person name="Collignon P."/>
            <person name="Bradbury S."/>
            <person name="Colombi E."/>
            <person name="Ramsay J.P."/>
            <person name="Rogers B.A."/>
            <person name="Coombs G.W."/>
        </authorList>
    </citation>
    <scope>NUCLEOTIDE SEQUENCE [LARGE SCALE GENOMIC DNA]</scope>
    <source>
        <strain evidence="50">EC2</strain>
    </source>
</reference>
<dbReference type="RefSeq" id="WP_000025662.1">
    <property type="nucleotide sequence ID" value="NZ_AP021895.1"/>
</dbReference>
<dbReference type="PANTHER" id="PTHR34820">
    <property type="entry name" value="INNER MEMBRANE PROTEIN YEBZ"/>
    <property type="match status" value="1"/>
</dbReference>
<evidence type="ECO:0000259" key="9">
    <source>
        <dbReference type="Pfam" id="PF04234"/>
    </source>
</evidence>
<evidence type="ECO:0000313" key="18">
    <source>
        <dbReference type="EMBL" id="HBA4249539.1"/>
    </source>
</evidence>
<dbReference type="EMBL" id="ROAL01000032">
    <property type="protein sequence ID" value="MIB63344.1"/>
    <property type="molecule type" value="Genomic_DNA"/>
</dbReference>
<dbReference type="Pfam" id="PF04234">
    <property type="entry name" value="CopC"/>
    <property type="match status" value="1"/>
</dbReference>
<dbReference type="EMBL" id="AASDBN010000044">
    <property type="protein sequence ID" value="EFB1699467.1"/>
    <property type="molecule type" value="Genomic_DNA"/>
</dbReference>
<dbReference type="AlphaFoldDB" id="A0A024LBX2"/>
<evidence type="ECO:0000313" key="34">
    <source>
        <dbReference type="EMBL" id="STL60956.1"/>
    </source>
</evidence>
<sequence length="126" mass="13256">MSILNKAILTGGLVMGVAFSAMAHPELKSSVPQADSAVAAPEKIQLNFSENLTVKFSGAKLTMTGMKGMSSHSPMPVAAKVAPGADPKSMVIIPREPLPAGTYRVDWRAVSSDTHPITGNYTFTVK</sequence>
<evidence type="ECO:0000313" key="57">
    <source>
        <dbReference type="Proteomes" id="UP000538406"/>
    </source>
</evidence>
<accession>A0A024LBX2</accession>